<dbReference type="eggNOG" id="COG0515">
    <property type="taxonomic scope" value="Bacteria"/>
</dbReference>
<evidence type="ECO:0000313" key="2">
    <source>
        <dbReference type="EMBL" id="ABK16735.1"/>
    </source>
</evidence>
<dbReference type="KEGG" id="sfu:Sfum_1041"/>
<dbReference type="AlphaFoldDB" id="A0LH33"/>
<dbReference type="RefSeq" id="WP_011697906.1">
    <property type="nucleotide sequence ID" value="NC_008554.1"/>
</dbReference>
<dbReference type="InterPro" id="IPR000719">
    <property type="entry name" value="Prot_kinase_dom"/>
</dbReference>
<sequence>MKESEIRERVREYSRFPVRGKLRIVTDTTEFMTIREGDVLELGETYYLVRGEEVEGRFGLDGEPKFWVKKAVDLANGRSKVIKLEFHESFTMHLGVLRIMCYRSPPKEARILEKTASDPYFMQGFNVGDSKGNIVRIIDRVFGSRFYDFILDMTVDHETYFRQQFPDVFRNLVTCVEAVNRLHEMDELHGDIRNDHIIIERETGRYVWIDFDYTYEWYENRFGVDLFGLGNVLLLALGKGFHSVPDLSACGPAGMNVVSCLTGSDFSLFFKHRIINLQKLFPYIPDSLMHVLMHFSQGAEIFYETTDELLEDLRACEADVYR</sequence>
<organism evidence="2 3">
    <name type="scientific">Syntrophobacter fumaroxidans (strain DSM 10017 / MPOB)</name>
    <dbReference type="NCBI Taxonomy" id="335543"/>
    <lineage>
        <taxon>Bacteria</taxon>
        <taxon>Pseudomonadati</taxon>
        <taxon>Thermodesulfobacteriota</taxon>
        <taxon>Syntrophobacteria</taxon>
        <taxon>Syntrophobacterales</taxon>
        <taxon>Syntrophobacteraceae</taxon>
        <taxon>Syntrophobacter</taxon>
    </lineage>
</organism>
<dbReference type="PROSITE" id="PS50011">
    <property type="entry name" value="PROTEIN_KINASE_DOM"/>
    <property type="match status" value="1"/>
</dbReference>
<dbReference type="STRING" id="335543.Sfum_1041"/>
<dbReference type="GO" id="GO:0004672">
    <property type="term" value="F:protein kinase activity"/>
    <property type="evidence" value="ECO:0007669"/>
    <property type="project" value="InterPro"/>
</dbReference>
<evidence type="ECO:0000259" key="1">
    <source>
        <dbReference type="PROSITE" id="PS50011"/>
    </source>
</evidence>
<dbReference type="GO" id="GO:0005524">
    <property type="term" value="F:ATP binding"/>
    <property type="evidence" value="ECO:0007669"/>
    <property type="project" value="InterPro"/>
</dbReference>
<protein>
    <recommendedName>
        <fullName evidence="1">Protein kinase domain-containing protein</fullName>
    </recommendedName>
</protein>
<gene>
    <name evidence="2" type="ordered locus">Sfum_1041</name>
</gene>
<dbReference type="Proteomes" id="UP000001784">
    <property type="component" value="Chromosome"/>
</dbReference>
<accession>A0LH33</accession>
<keyword evidence="3" id="KW-1185">Reference proteome</keyword>
<dbReference type="InterPro" id="IPR011009">
    <property type="entry name" value="Kinase-like_dom_sf"/>
</dbReference>
<dbReference type="HOGENOM" id="CLU_882043_0_0_7"/>
<dbReference type="EMBL" id="CP000478">
    <property type="protein sequence ID" value="ABK16735.1"/>
    <property type="molecule type" value="Genomic_DNA"/>
</dbReference>
<evidence type="ECO:0000313" key="3">
    <source>
        <dbReference type="Proteomes" id="UP000001784"/>
    </source>
</evidence>
<name>A0LH33_SYNFM</name>
<reference evidence="2 3" key="1">
    <citation type="submission" date="2006-10" db="EMBL/GenBank/DDBJ databases">
        <title>Complete sequence of Syntrophobacter fumaroxidans MPOB.</title>
        <authorList>
            <consortium name="US DOE Joint Genome Institute"/>
            <person name="Copeland A."/>
            <person name="Lucas S."/>
            <person name="Lapidus A."/>
            <person name="Barry K."/>
            <person name="Detter J.C."/>
            <person name="Glavina del Rio T."/>
            <person name="Hammon N."/>
            <person name="Israni S."/>
            <person name="Pitluck S."/>
            <person name="Goltsman E.G."/>
            <person name="Martinez M."/>
            <person name="Schmutz J."/>
            <person name="Larimer F."/>
            <person name="Land M."/>
            <person name="Hauser L."/>
            <person name="Kyrpides N."/>
            <person name="Kim E."/>
            <person name="Boone D.R."/>
            <person name="Brockman F."/>
            <person name="Culley D."/>
            <person name="Ferry J."/>
            <person name="Gunsalus R."/>
            <person name="McInerney M.J."/>
            <person name="Morrison M."/>
            <person name="Plugge C."/>
            <person name="Rohlin L."/>
            <person name="Scholten J."/>
            <person name="Sieber J."/>
            <person name="Stams A.J.M."/>
            <person name="Worm P."/>
            <person name="Henstra A.M."/>
            <person name="Richardson P."/>
        </authorList>
    </citation>
    <scope>NUCLEOTIDE SEQUENCE [LARGE SCALE GENOMIC DNA]</scope>
    <source>
        <strain evidence="3">DSM 10017 / MPOB</strain>
    </source>
</reference>
<feature type="domain" description="Protein kinase" evidence="1">
    <location>
        <begin position="34"/>
        <end position="322"/>
    </location>
</feature>
<dbReference type="SUPFAM" id="SSF56112">
    <property type="entry name" value="Protein kinase-like (PK-like)"/>
    <property type="match status" value="1"/>
</dbReference>
<proteinExistence type="predicted"/>
<dbReference type="InParanoid" id="A0LH33"/>